<dbReference type="EMBL" id="JBICYV010000028">
    <property type="protein sequence ID" value="MFG3016335.1"/>
    <property type="molecule type" value="Genomic_DNA"/>
</dbReference>
<comment type="caution">
    <text evidence="1">The sequence shown here is derived from an EMBL/GenBank/DDBJ whole genome shotgun (WGS) entry which is preliminary data.</text>
</comment>
<accession>A0ABW7BGM0</accession>
<organism evidence="1 2">
    <name type="scientific">Streptomyces cinerochromogenes</name>
    <dbReference type="NCBI Taxonomy" id="66422"/>
    <lineage>
        <taxon>Bacteria</taxon>
        <taxon>Bacillati</taxon>
        <taxon>Actinomycetota</taxon>
        <taxon>Actinomycetes</taxon>
        <taxon>Kitasatosporales</taxon>
        <taxon>Streptomycetaceae</taxon>
        <taxon>Streptomyces</taxon>
    </lineage>
</organism>
<proteinExistence type="predicted"/>
<reference evidence="1 2" key="1">
    <citation type="submission" date="2024-10" db="EMBL/GenBank/DDBJ databases">
        <title>The Natural Products Discovery Center: Release of the First 8490 Sequenced Strains for Exploring Actinobacteria Biosynthetic Diversity.</title>
        <authorList>
            <person name="Kalkreuter E."/>
            <person name="Kautsar S.A."/>
            <person name="Yang D."/>
            <person name="Bader C.D."/>
            <person name="Teijaro C.N."/>
            <person name="Fluegel L."/>
            <person name="Davis C.M."/>
            <person name="Simpson J.R."/>
            <person name="Lauterbach L."/>
            <person name="Steele A.D."/>
            <person name="Gui C."/>
            <person name="Meng S."/>
            <person name="Li G."/>
            <person name="Viehrig K."/>
            <person name="Ye F."/>
            <person name="Su P."/>
            <person name="Kiefer A.F."/>
            <person name="Nichols A."/>
            <person name="Cepeda A.J."/>
            <person name="Yan W."/>
            <person name="Fan B."/>
            <person name="Jiang Y."/>
            <person name="Adhikari A."/>
            <person name="Zheng C.-J."/>
            <person name="Schuster L."/>
            <person name="Cowan T.M."/>
            <person name="Smanski M.J."/>
            <person name="Chevrette M.G."/>
            <person name="De Carvalho L.P.S."/>
            <person name="Shen B."/>
        </authorList>
    </citation>
    <scope>NUCLEOTIDE SEQUENCE [LARGE SCALE GENOMIC DNA]</scope>
    <source>
        <strain evidence="1 2">NPDC048320</strain>
    </source>
</reference>
<dbReference type="Proteomes" id="UP001604267">
    <property type="component" value="Unassembled WGS sequence"/>
</dbReference>
<evidence type="ECO:0000313" key="2">
    <source>
        <dbReference type="Proteomes" id="UP001604267"/>
    </source>
</evidence>
<name>A0ABW7BGM0_9ACTN</name>
<dbReference type="PANTHER" id="PTHR38436">
    <property type="entry name" value="POLYKETIDE CYCLASE SNOAL-LIKE DOMAIN"/>
    <property type="match status" value="1"/>
</dbReference>
<dbReference type="PANTHER" id="PTHR38436:SF1">
    <property type="entry name" value="ESTER CYCLASE"/>
    <property type="match status" value="1"/>
</dbReference>
<protein>
    <submittedName>
        <fullName evidence="1">Ester cyclase</fullName>
    </submittedName>
</protein>
<dbReference type="Gene3D" id="3.10.450.50">
    <property type="match status" value="1"/>
</dbReference>
<dbReference type="InterPro" id="IPR009959">
    <property type="entry name" value="Cyclase_SnoaL-like"/>
</dbReference>
<keyword evidence="2" id="KW-1185">Reference proteome</keyword>
<dbReference type="SUPFAM" id="SSF54427">
    <property type="entry name" value="NTF2-like"/>
    <property type="match status" value="1"/>
</dbReference>
<sequence length="150" mass="16460">MPTAQAERNKATFGRLHDAVNTGDLETVSKTIDEMVAPDVLFHAPVPMGMTGVQALKQVWEVLLRAFPDLRVTTEDTVAEGDRLVLRNTVTGTHLGEYRGLPPTGKPVRYGEIFIIRFADGRVAEIWGVVDVLAQLRQLGVEPDPGGRSR</sequence>
<gene>
    <name evidence="1" type="ORF">ACGFZB_39030</name>
</gene>
<dbReference type="InterPro" id="IPR032710">
    <property type="entry name" value="NTF2-like_dom_sf"/>
</dbReference>
<dbReference type="Pfam" id="PF07366">
    <property type="entry name" value="SnoaL"/>
    <property type="match status" value="1"/>
</dbReference>
<dbReference type="RefSeq" id="WP_392825042.1">
    <property type="nucleotide sequence ID" value="NZ_JBICYV010000028.1"/>
</dbReference>
<evidence type="ECO:0000313" key="1">
    <source>
        <dbReference type="EMBL" id="MFG3016335.1"/>
    </source>
</evidence>